<evidence type="ECO:0000256" key="3">
    <source>
        <dbReference type="ARBA" id="ARBA00022575"/>
    </source>
</evidence>
<evidence type="ECO:0000256" key="1">
    <source>
        <dbReference type="ARBA" id="ARBA00001917"/>
    </source>
</evidence>
<comment type="cofactor">
    <cofactor evidence="1">
        <name>FMN</name>
        <dbReference type="ChEBI" id="CHEBI:58210"/>
    </cofactor>
</comment>
<keyword evidence="11" id="KW-1185">Reference proteome</keyword>
<keyword evidence="3" id="KW-0216">Detoxification</keyword>
<dbReference type="OrthoDB" id="9778912at2"/>
<comment type="catalytic activity">
    <reaction evidence="9">
        <text>3 propionate 3-nitronate + 3 O2 + H2O = 3 3-oxopropanoate + 2 nitrate + nitrite + H2O2 + 3 H(+)</text>
        <dbReference type="Rhea" id="RHEA:57332"/>
        <dbReference type="ChEBI" id="CHEBI:15377"/>
        <dbReference type="ChEBI" id="CHEBI:15378"/>
        <dbReference type="ChEBI" id="CHEBI:15379"/>
        <dbReference type="ChEBI" id="CHEBI:16240"/>
        <dbReference type="ChEBI" id="CHEBI:16301"/>
        <dbReference type="ChEBI" id="CHEBI:17632"/>
        <dbReference type="ChEBI" id="CHEBI:33190"/>
        <dbReference type="ChEBI" id="CHEBI:136067"/>
    </reaction>
</comment>
<dbReference type="RefSeq" id="WP_146384405.1">
    <property type="nucleotide sequence ID" value="NZ_VOHK01000001.1"/>
</dbReference>
<evidence type="ECO:0000256" key="9">
    <source>
        <dbReference type="ARBA" id="ARBA00049401"/>
    </source>
</evidence>
<dbReference type="EMBL" id="VOHK01000001">
    <property type="protein sequence ID" value="TWT23319.1"/>
    <property type="molecule type" value="Genomic_DNA"/>
</dbReference>
<dbReference type="InterPro" id="IPR004136">
    <property type="entry name" value="NMO"/>
</dbReference>
<evidence type="ECO:0000256" key="2">
    <source>
        <dbReference type="ARBA" id="ARBA00009881"/>
    </source>
</evidence>
<evidence type="ECO:0000256" key="8">
    <source>
        <dbReference type="ARBA" id="ARBA00031155"/>
    </source>
</evidence>
<sequence>MKAWTRGKVAQRLGLVRPIVQGPFGGGLSSVDLVVAVSEAGGLGSFGAHHLDAAGIAGVAAAIRARTNRPFALNLWLPFEDSDDPPIDDDAYANHAALLAPYYAELGIDPPPRPERFTPRFEDQIEALLDARPAAFSFVFGVPPPAILDRCRTLGIATIGAVTTPDEAIALDRAGVDLIVATGFEAGGHRVSFLRQPEDCLTGGLSLIPQVADAVRAPVIAAGGIADGRGILAALSLGAQAAQIGTAFLACDESNASALHRERLFGDEAKRTGLTRAFSGRLARGLVNPLMTRMRGRENALPPYPVQSWLTGAMRQAAIAQGRADLMPLWAGQSAPLLRHRSASALTAALIDEVEARLLGD</sequence>
<dbReference type="GO" id="GO:0009636">
    <property type="term" value="P:response to toxic substance"/>
    <property type="evidence" value="ECO:0007669"/>
    <property type="project" value="UniProtKB-KW"/>
</dbReference>
<proteinExistence type="inferred from homology"/>
<comment type="caution">
    <text evidence="10">The sequence shown here is derived from an EMBL/GenBank/DDBJ whole genome shotgun (WGS) entry which is preliminary data.</text>
</comment>
<dbReference type="SUPFAM" id="SSF51412">
    <property type="entry name" value="Inosine monophosphate dehydrogenase (IMPDH)"/>
    <property type="match status" value="1"/>
</dbReference>
<evidence type="ECO:0000256" key="7">
    <source>
        <dbReference type="ARBA" id="ARBA00023033"/>
    </source>
</evidence>
<reference evidence="10 11" key="1">
    <citation type="journal article" date="2008" name="Int. J. Syst. Evol. Microbiol.">
        <title>Luteimonas marina sp. nov., isolated from seawater.</title>
        <authorList>
            <person name="Baik K.S."/>
            <person name="Park S.C."/>
            <person name="Kim M.S."/>
            <person name="Kim E.M."/>
            <person name="Park C."/>
            <person name="Chun J."/>
            <person name="Seong C.N."/>
        </authorList>
    </citation>
    <scope>NUCLEOTIDE SEQUENCE [LARGE SCALE GENOMIC DNA]</scope>
    <source>
        <strain evidence="10 11">FR1330</strain>
    </source>
</reference>
<keyword evidence="5" id="KW-0288">FMN</keyword>
<dbReference type="PANTHER" id="PTHR42747">
    <property type="entry name" value="NITRONATE MONOOXYGENASE-RELATED"/>
    <property type="match status" value="1"/>
</dbReference>
<evidence type="ECO:0000256" key="5">
    <source>
        <dbReference type="ARBA" id="ARBA00022643"/>
    </source>
</evidence>
<keyword evidence="4" id="KW-0285">Flavoprotein</keyword>
<dbReference type="InterPro" id="IPR013785">
    <property type="entry name" value="Aldolase_TIM"/>
</dbReference>
<evidence type="ECO:0000256" key="6">
    <source>
        <dbReference type="ARBA" id="ARBA00023002"/>
    </source>
</evidence>
<comment type="similarity">
    <text evidence="2">Belongs to the nitronate monooxygenase family. NMO class I subfamily.</text>
</comment>
<accession>A0A5C5UBJ9</accession>
<protein>
    <recommendedName>
        <fullName evidence="8">Propionate 3-nitronate monooxygenase</fullName>
    </recommendedName>
</protein>
<dbReference type="PANTHER" id="PTHR42747:SF3">
    <property type="entry name" value="NITRONATE MONOOXYGENASE-RELATED"/>
    <property type="match status" value="1"/>
</dbReference>
<keyword evidence="6" id="KW-0560">Oxidoreductase</keyword>
<dbReference type="Pfam" id="PF03060">
    <property type="entry name" value="NMO"/>
    <property type="match status" value="1"/>
</dbReference>
<gene>
    <name evidence="10" type="ORF">FQY83_01320</name>
</gene>
<dbReference type="GO" id="GO:0018580">
    <property type="term" value="F:nitronate monooxygenase activity"/>
    <property type="evidence" value="ECO:0007669"/>
    <property type="project" value="InterPro"/>
</dbReference>
<keyword evidence="7 10" id="KW-0503">Monooxygenase</keyword>
<dbReference type="AlphaFoldDB" id="A0A5C5UBJ9"/>
<dbReference type="CDD" id="cd04730">
    <property type="entry name" value="NPD_like"/>
    <property type="match status" value="1"/>
</dbReference>
<evidence type="ECO:0000313" key="11">
    <source>
        <dbReference type="Proteomes" id="UP000319980"/>
    </source>
</evidence>
<evidence type="ECO:0000313" key="10">
    <source>
        <dbReference type="EMBL" id="TWT23319.1"/>
    </source>
</evidence>
<dbReference type="Proteomes" id="UP000319980">
    <property type="component" value="Unassembled WGS sequence"/>
</dbReference>
<name>A0A5C5UBJ9_9GAMM</name>
<evidence type="ECO:0000256" key="4">
    <source>
        <dbReference type="ARBA" id="ARBA00022630"/>
    </source>
</evidence>
<dbReference type="Gene3D" id="3.20.20.70">
    <property type="entry name" value="Aldolase class I"/>
    <property type="match status" value="1"/>
</dbReference>
<organism evidence="10 11">
    <name type="scientific">Luteimonas marina</name>
    <dbReference type="NCBI Taxonomy" id="488485"/>
    <lineage>
        <taxon>Bacteria</taxon>
        <taxon>Pseudomonadati</taxon>
        <taxon>Pseudomonadota</taxon>
        <taxon>Gammaproteobacteria</taxon>
        <taxon>Lysobacterales</taxon>
        <taxon>Lysobacteraceae</taxon>
        <taxon>Luteimonas</taxon>
    </lineage>
</organism>